<protein>
    <submittedName>
        <fullName evidence="7">PurR-regulated permease PerM</fullName>
    </submittedName>
</protein>
<sequence length="359" mass="38810">MPSGKHVVLTLLLAGLSALGFMVLRPFLVPVAWALIISYVTWPAYSRLRRLLRESAGTSALLMTLLLTGACILPVLWLMKPLTEDLRAATGAMLAYFSDRPHELPDFLARIPWIGSSLQLFLDHIDIDPPAIRSQLSGWANRWASEIGDIIGSAGRNATKLAFALISLFFAYRDGERLLNQIRQALRPFLGDRLDAYLTAIGSMTRSVVYGIVLTAIAQGALAGLGYWVAGVTSPVTLATITALLALIPFGTPLVWVPVAVGLLLAGHTVAGVGLLLWGMLVISWVDNLIRPLVISSSARIPFLLVMFGVLGGLAAFGLIGLFLGPAILAVLMAVWREWQTEAAQSQVRQQTQRNDPPT</sequence>
<evidence type="ECO:0000256" key="3">
    <source>
        <dbReference type="ARBA" id="ARBA00022692"/>
    </source>
</evidence>
<evidence type="ECO:0000313" key="7">
    <source>
        <dbReference type="EMBL" id="MDR6203966.1"/>
    </source>
</evidence>
<dbReference type="PANTHER" id="PTHR21716">
    <property type="entry name" value="TRANSMEMBRANE PROTEIN"/>
    <property type="match status" value="1"/>
</dbReference>
<evidence type="ECO:0000256" key="2">
    <source>
        <dbReference type="ARBA" id="ARBA00009773"/>
    </source>
</evidence>
<keyword evidence="3 6" id="KW-0812">Transmembrane</keyword>
<keyword evidence="5 6" id="KW-0472">Membrane</keyword>
<feature type="transmembrane region" description="Helical" evidence="6">
    <location>
        <begin position="58"/>
        <end position="79"/>
    </location>
</feature>
<reference evidence="7 8" key="1">
    <citation type="submission" date="2023-08" db="EMBL/GenBank/DDBJ databases">
        <title>Genome sequencing of plant associated microbes to promote plant fitness in Sorghum bicolor and Oryza sativa.</title>
        <authorList>
            <person name="Coleman-Derr D."/>
        </authorList>
    </citation>
    <scope>NUCLEOTIDE SEQUENCE [LARGE SCALE GENOMIC DNA]</scope>
    <source>
        <strain evidence="7 8">SLBN-33</strain>
    </source>
</reference>
<evidence type="ECO:0000313" key="8">
    <source>
        <dbReference type="Proteomes" id="UP001245184"/>
    </source>
</evidence>
<comment type="subcellular location">
    <subcellularLocation>
        <location evidence="1">Membrane</location>
        <topology evidence="1">Multi-pass membrane protein</topology>
    </subcellularLocation>
</comment>
<proteinExistence type="inferred from homology"/>
<comment type="caution">
    <text evidence="7">The sequence shown here is derived from an EMBL/GenBank/DDBJ whole genome shotgun (WGS) entry which is preliminary data.</text>
</comment>
<dbReference type="Proteomes" id="UP001245184">
    <property type="component" value="Unassembled WGS sequence"/>
</dbReference>
<feature type="transmembrane region" description="Helical" evidence="6">
    <location>
        <begin position="263"/>
        <end position="283"/>
    </location>
</feature>
<evidence type="ECO:0000256" key="4">
    <source>
        <dbReference type="ARBA" id="ARBA00022989"/>
    </source>
</evidence>
<comment type="similarity">
    <text evidence="2">Belongs to the autoinducer-2 exporter (AI-2E) (TC 2.A.86) family.</text>
</comment>
<dbReference type="Pfam" id="PF01594">
    <property type="entry name" value="AI-2E_transport"/>
    <property type="match status" value="1"/>
</dbReference>
<dbReference type="InterPro" id="IPR002549">
    <property type="entry name" value="AI-2E-like"/>
</dbReference>
<keyword evidence="4 6" id="KW-1133">Transmembrane helix</keyword>
<dbReference type="AlphaFoldDB" id="A0ABD5CF84"/>
<dbReference type="GO" id="GO:0016020">
    <property type="term" value="C:membrane"/>
    <property type="evidence" value="ECO:0007669"/>
    <property type="project" value="UniProtKB-SubCell"/>
</dbReference>
<feature type="transmembrane region" description="Helical" evidence="6">
    <location>
        <begin position="303"/>
        <end position="336"/>
    </location>
</feature>
<gene>
    <name evidence="7" type="ORF">QF025_002686</name>
</gene>
<evidence type="ECO:0000256" key="6">
    <source>
        <dbReference type="SAM" id="Phobius"/>
    </source>
</evidence>
<organism evidence="7 8">
    <name type="scientific">Paraburkholderia graminis</name>
    <dbReference type="NCBI Taxonomy" id="60548"/>
    <lineage>
        <taxon>Bacteria</taxon>
        <taxon>Pseudomonadati</taxon>
        <taxon>Pseudomonadota</taxon>
        <taxon>Betaproteobacteria</taxon>
        <taxon>Burkholderiales</taxon>
        <taxon>Burkholderiaceae</taxon>
        <taxon>Paraburkholderia</taxon>
    </lineage>
</organism>
<name>A0ABD5CF84_9BURK</name>
<accession>A0ABD5CF84</accession>
<feature type="transmembrane region" description="Helical" evidence="6">
    <location>
        <begin position="236"/>
        <end position="256"/>
    </location>
</feature>
<dbReference type="PANTHER" id="PTHR21716:SF4">
    <property type="entry name" value="TRANSMEMBRANE PROTEIN 245"/>
    <property type="match status" value="1"/>
</dbReference>
<evidence type="ECO:0000256" key="1">
    <source>
        <dbReference type="ARBA" id="ARBA00004141"/>
    </source>
</evidence>
<dbReference type="EMBL" id="JAVIZN010000002">
    <property type="protein sequence ID" value="MDR6203966.1"/>
    <property type="molecule type" value="Genomic_DNA"/>
</dbReference>
<dbReference type="RefSeq" id="WP_310031626.1">
    <property type="nucleotide sequence ID" value="NZ_JAVIZN010000002.1"/>
</dbReference>
<evidence type="ECO:0000256" key="5">
    <source>
        <dbReference type="ARBA" id="ARBA00023136"/>
    </source>
</evidence>
<feature type="transmembrane region" description="Helical" evidence="6">
    <location>
        <begin position="208"/>
        <end position="230"/>
    </location>
</feature>